<gene>
    <name evidence="2" type="ORF">CR513_54912</name>
</gene>
<dbReference type="OrthoDB" id="1436165at2759"/>
<evidence type="ECO:0000313" key="2">
    <source>
        <dbReference type="EMBL" id="RDX66335.1"/>
    </source>
</evidence>
<accession>A0A371EJV1</accession>
<evidence type="ECO:0000256" key="1">
    <source>
        <dbReference type="SAM" id="MobiDB-lite"/>
    </source>
</evidence>
<dbReference type="EMBL" id="QJKJ01013485">
    <property type="protein sequence ID" value="RDX66335.1"/>
    <property type="molecule type" value="Genomic_DNA"/>
</dbReference>
<proteinExistence type="predicted"/>
<feature type="region of interest" description="Disordered" evidence="1">
    <location>
        <begin position="124"/>
        <end position="183"/>
    </location>
</feature>
<feature type="non-terminal residue" evidence="2">
    <location>
        <position position="1"/>
    </location>
</feature>
<feature type="compositionally biased region" description="Polar residues" evidence="1">
    <location>
        <begin position="130"/>
        <end position="141"/>
    </location>
</feature>
<name>A0A371EJV1_MUCPR</name>
<dbReference type="PANTHER" id="PTHR33240:SF15">
    <property type="entry name" value="GAG-PRO-LIKE PROTEIN"/>
    <property type="match status" value="1"/>
</dbReference>
<organism evidence="2 3">
    <name type="scientific">Mucuna pruriens</name>
    <name type="common">Velvet bean</name>
    <name type="synonym">Dolichos pruriens</name>
    <dbReference type="NCBI Taxonomy" id="157652"/>
    <lineage>
        <taxon>Eukaryota</taxon>
        <taxon>Viridiplantae</taxon>
        <taxon>Streptophyta</taxon>
        <taxon>Embryophyta</taxon>
        <taxon>Tracheophyta</taxon>
        <taxon>Spermatophyta</taxon>
        <taxon>Magnoliopsida</taxon>
        <taxon>eudicotyledons</taxon>
        <taxon>Gunneridae</taxon>
        <taxon>Pentapetalae</taxon>
        <taxon>rosids</taxon>
        <taxon>fabids</taxon>
        <taxon>Fabales</taxon>
        <taxon>Fabaceae</taxon>
        <taxon>Papilionoideae</taxon>
        <taxon>50 kb inversion clade</taxon>
        <taxon>NPAAA clade</taxon>
        <taxon>indigoferoid/millettioid clade</taxon>
        <taxon>Phaseoleae</taxon>
        <taxon>Mucuna</taxon>
    </lineage>
</organism>
<dbReference type="AlphaFoldDB" id="A0A371EJV1"/>
<evidence type="ECO:0008006" key="4">
    <source>
        <dbReference type="Google" id="ProtNLM"/>
    </source>
</evidence>
<sequence length="270" mass="31055">MEEISARAEKHVEMEEDQPDCKDIRHLAKAKEDKHPMLARTNEHTQRFTPLTEKRTQILREIYHTTLLEYPQGAKGKVMGKDKDGWCDFHQAFGHITEDCWALKTQIEKLVQAGHLNRYIRRASDERRQLQGSSVGRSTGTNRRDRSQSRQRTPLHRGTIATISGGRMTTFPPNHDRGVKRTKEERRVERIQTVLTGENMTPLGRKEPTPTITFDDRDLKCETSGRDEPMVISVVATEYKIECVLIDQGSSANILYWSTVQKMQLSAGWL</sequence>
<feature type="compositionally biased region" description="Basic and acidic residues" evidence="1">
    <location>
        <begin position="174"/>
        <end position="183"/>
    </location>
</feature>
<dbReference type="PANTHER" id="PTHR33240">
    <property type="entry name" value="OS08G0508500 PROTEIN"/>
    <property type="match status" value="1"/>
</dbReference>
<dbReference type="Proteomes" id="UP000257109">
    <property type="component" value="Unassembled WGS sequence"/>
</dbReference>
<reference evidence="2" key="1">
    <citation type="submission" date="2018-05" db="EMBL/GenBank/DDBJ databases">
        <title>Draft genome of Mucuna pruriens seed.</title>
        <authorList>
            <person name="Nnadi N.E."/>
            <person name="Vos R."/>
            <person name="Hasami M.H."/>
            <person name="Devisetty U.K."/>
            <person name="Aguiy J.C."/>
        </authorList>
    </citation>
    <scope>NUCLEOTIDE SEQUENCE [LARGE SCALE GENOMIC DNA]</scope>
    <source>
        <strain evidence="2">JCA_2017</strain>
    </source>
</reference>
<comment type="caution">
    <text evidence="2">The sequence shown here is derived from an EMBL/GenBank/DDBJ whole genome shotgun (WGS) entry which is preliminary data.</text>
</comment>
<evidence type="ECO:0000313" key="3">
    <source>
        <dbReference type="Proteomes" id="UP000257109"/>
    </source>
</evidence>
<protein>
    <recommendedName>
        <fullName evidence="4">Retrotransposon gag domain-containing protein</fullName>
    </recommendedName>
</protein>
<keyword evidence="3" id="KW-1185">Reference proteome</keyword>